<dbReference type="GeneID" id="40086349"/>
<keyword evidence="2" id="KW-1185">Reference proteome</keyword>
<protein>
    <submittedName>
        <fullName evidence="1">Uncharacterized protein</fullName>
    </submittedName>
</protein>
<organism evidence="1 2">
    <name type="scientific">Arthrobacter phage Abidatro</name>
    <dbReference type="NCBI Taxonomy" id="2015853"/>
    <lineage>
        <taxon>Viruses</taxon>
        <taxon>Duplodnaviria</taxon>
        <taxon>Heunggongvirae</taxon>
        <taxon>Uroviricota</taxon>
        <taxon>Caudoviricetes</taxon>
        <taxon>Galaxyvirus</taxon>
        <taxon>Galaxyvirus abidatro</taxon>
    </lineage>
</organism>
<evidence type="ECO:0000313" key="1">
    <source>
        <dbReference type="EMBL" id="ASR83203.1"/>
    </source>
</evidence>
<dbReference type="KEGG" id="vg:40086349"/>
<gene>
    <name evidence="1" type="primary">33</name>
    <name evidence="1" type="ORF">SEA_ABIDATRO_33</name>
</gene>
<dbReference type="RefSeq" id="YP_009610253.1">
    <property type="nucleotide sequence ID" value="NC_042002.1"/>
</dbReference>
<dbReference type="EMBL" id="MF140397">
    <property type="protein sequence ID" value="ASR83203.1"/>
    <property type="molecule type" value="Genomic_DNA"/>
</dbReference>
<sequence length="86" mass="9497">MNGIQNTEVLTANLDDEIGIEASGSWDAIADQAGNRPTLAGYVQHDDRIVLEFTNGRELTVRQWQNQPAGQPFDGDLWDVTPLGWS</sequence>
<name>A0A222ZER7_9CAUD</name>
<evidence type="ECO:0000313" key="2">
    <source>
        <dbReference type="Proteomes" id="UP000223767"/>
    </source>
</evidence>
<reference evidence="1 2" key="1">
    <citation type="submission" date="2017-05" db="EMBL/GenBank/DDBJ databases">
        <authorList>
            <person name="Abboud M."/>
            <person name="Acosta Y."/>
            <person name="Adams S."/>
            <person name="Aguirre J."/>
            <person name="Ahmadi O."/>
            <person name="Arena A."/>
            <person name="Bacatan J."/>
            <person name="Barua M."/>
            <person name="Basualdo M."/>
            <person name="Bidas A."/>
            <person name="Charles M."/>
            <person name="Crespo D."/>
            <person name="Dahduli S."/>
            <person name="Darwiche R."/>
            <person name="De V.F."/>
            <person name="Demetrio M."/>
            <person name="Doyles K."/>
            <person name="Elias T."/>
            <person name="Feghali T."/>
            <person name="Fleetwood D."/>
            <person name="Grant K."/>
            <person name="Grinberg M."/>
            <person name="Haddabeh W."/>
            <person name="Hamwi G."/>
            <person name="Hanf T."/>
            <person name="Hussain A."/>
            <person name="Jennis A."/>
            <person name="Kang K."/>
            <person name="Khalique A."/>
            <person name="Majkut N."/>
            <person name="Minto B."/>
            <person name="Monsen-Collar K."/>
            <person name="Mubarka N."/>
            <person name="Nasser G."/>
            <person name="Navarro C."/>
            <person name="Oleksy A."/>
            <person name="Patel N."/>
            <person name="Rana M."/>
            <person name="Sanchez D."/>
            <person name="Santrich A."/>
            <person name="Sarpong L."/>
            <person name="Sato-Balagot R."/>
            <person name="Singh R."/>
            <person name="Tiozon A."/>
            <person name="Tolentino-Uri K."/>
            <person name="Toyosi O."/>
            <person name="Vasquez K."/>
            <person name="Wright D."/>
            <person name="Zangeneh M."/>
            <person name="Stoner T.H."/>
            <person name="Garlena R.A."/>
            <person name="Russell D.A."/>
            <person name="Pope W.H."/>
            <person name="Jacobs-Sera D."/>
            <person name="Hatfull G.F."/>
        </authorList>
    </citation>
    <scope>NUCLEOTIDE SEQUENCE [LARGE SCALE GENOMIC DNA]</scope>
</reference>
<accession>A0A222ZER7</accession>
<dbReference type="Proteomes" id="UP000223767">
    <property type="component" value="Segment"/>
</dbReference>
<proteinExistence type="predicted"/>